<reference evidence="1" key="1">
    <citation type="journal article" date="2015" name="Nature">
        <title>Complex archaea that bridge the gap between prokaryotes and eukaryotes.</title>
        <authorList>
            <person name="Spang A."/>
            <person name="Saw J.H."/>
            <person name="Jorgensen S.L."/>
            <person name="Zaremba-Niedzwiedzka K."/>
            <person name="Martijn J."/>
            <person name="Lind A.E."/>
            <person name="van Eijk R."/>
            <person name="Schleper C."/>
            <person name="Guy L."/>
            <person name="Ettema T.J."/>
        </authorList>
    </citation>
    <scope>NUCLEOTIDE SEQUENCE</scope>
</reference>
<organism evidence="1">
    <name type="scientific">marine sediment metagenome</name>
    <dbReference type="NCBI Taxonomy" id="412755"/>
    <lineage>
        <taxon>unclassified sequences</taxon>
        <taxon>metagenomes</taxon>
        <taxon>ecological metagenomes</taxon>
    </lineage>
</organism>
<proteinExistence type="predicted"/>
<dbReference type="AlphaFoldDB" id="A0A0F9Q7Y7"/>
<dbReference type="EMBL" id="LAZR01002202">
    <property type="protein sequence ID" value="KKN33132.1"/>
    <property type="molecule type" value="Genomic_DNA"/>
</dbReference>
<accession>A0A0F9Q7Y7</accession>
<comment type="caution">
    <text evidence="1">The sequence shown here is derived from an EMBL/GenBank/DDBJ whole genome shotgun (WGS) entry which is preliminary data.</text>
</comment>
<evidence type="ECO:0008006" key="2">
    <source>
        <dbReference type="Google" id="ProtNLM"/>
    </source>
</evidence>
<protein>
    <recommendedName>
        <fullName evidence="2">Lipoprotein</fullName>
    </recommendedName>
</protein>
<name>A0A0F9Q7Y7_9ZZZZ</name>
<dbReference type="PROSITE" id="PS51257">
    <property type="entry name" value="PROKAR_LIPOPROTEIN"/>
    <property type="match status" value="1"/>
</dbReference>
<evidence type="ECO:0000313" key="1">
    <source>
        <dbReference type="EMBL" id="KKN33132.1"/>
    </source>
</evidence>
<sequence length="245" mass="26746">MLKKCIATTALILALCACTSETESDLVKTKGIWAGFKLVSDGNRTRVNAELNAGDANGSNIVLSDSDSLQAVVNNTAIVLTKDTDLLDVDYQAYINATDDNQQFDIKFKRDDGINANSSVELPLNFIILTPSNNQNFGINSTLTVQLDGTDPNSTSQVELSSSCTTNNNEALLQSTLFALNSSRLEIDFQNLDMFNSSQVNQNKTCDLTISVKRERLGSISGEYANQSYIKSQQSRAIKNMTLTF</sequence>
<gene>
    <name evidence="1" type="ORF">LCGC14_0806900</name>
</gene>